<keyword evidence="1" id="KW-0472">Membrane</keyword>
<keyword evidence="1" id="KW-1133">Transmembrane helix</keyword>
<gene>
    <name evidence="3" type="ORF">H3C67_03220</name>
</gene>
<feature type="chain" id="PRO_5037536282" description="TM2 domain-containing protein" evidence="2">
    <location>
        <begin position="28"/>
        <end position="380"/>
    </location>
</feature>
<keyword evidence="2" id="KW-0732">Signal</keyword>
<evidence type="ECO:0000256" key="1">
    <source>
        <dbReference type="SAM" id="Phobius"/>
    </source>
</evidence>
<keyword evidence="1" id="KW-0812">Transmembrane</keyword>
<protein>
    <recommendedName>
        <fullName evidence="5">TM2 domain-containing protein</fullName>
    </recommendedName>
</protein>
<evidence type="ECO:0000313" key="4">
    <source>
        <dbReference type="Proteomes" id="UP000781173"/>
    </source>
</evidence>
<evidence type="ECO:0000313" key="3">
    <source>
        <dbReference type="EMBL" id="MBW7953774.1"/>
    </source>
</evidence>
<evidence type="ECO:0008006" key="5">
    <source>
        <dbReference type="Google" id="ProtNLM"/>
    </source>
</evidence>
<dbReference type="EMBL" id="JACFOF010000006">
    <property type="protein sequence ID" value="MBW7953774.1"/>
    <property type="molecule type" value="Genomic_DNA"/>
</dbReference>
<dbReference type="Proteomes" id="UP000781173">
    <property type="component" value="Unassembled WGS sequence"/>
</dbReference>
<evidence type="ECO:0000256" key="2">
    <source>
        <dbReference type="SAM" id="SignalP"/>
    </source>
</evidence>
<reference evidence="3" key="1">
    <citation type="journal article" date="2022" name="ISME J.">
        <title>A general approach to explore prokaryotic protein glycosylation reveals the unique surface layer modulation of an anammox bacterium.</title>
        <authorList>
            <person name="Pabst M."/>
            <person name="Grouzdev D.S."/>
            <person name="Lawson C.E."/>
            <person name="Kleikamp H.B.C."/>
            <person name="de Ram C."/>
            <person name="Louwen R."/>
            <person name="Lin Y.M."/>
            <person name="Lucker S."/>
            <person name="van Loosdrecht M.C.M."/>
            <person name="Laureni M."/>
        </authorList>
    </citation>
    <scope>NUCLEOTIDE SEQUENCE</scope>
    <source>
        <strain evidence="3">BROCD043</strain>
    </source>
</reference>
<name>A0A952AHB9_9BACT</name>
<feature type="transmembrane region" description="Helical" evidence="1">
    <location>
        <begin position="307"/>
        <end position="324"/>
    </location>
</feature>
<organism evidence="3 4">
    <name type="scientific">Candidatus Dojkabacteria bacterium</name>
    <dbReference type="NCBI Taxonomy" id="2099670"/>
    <lineage>
        <taxon>Bacteria</taxon>
        <taxon>Candidatus Dojkabacteria</taxon>
    </lineage>
</organism>
<sequence>MIHIVRLFIIIASFVTFASLVSENVSAVGSAVCVPTPVCPDGLTERNMTNGRQQPTIEKVCLTEPAEGIFGNPVQGRRSGDRVEVCLAEERIARVKGTDGNFGDWNEFYCCPVNMDPIWKQVGFTKYIVCCPQGYQNDFEGNYNRVVNVVNNLYTPAQVPGNPGPISCKNANDQGRSPGEGLYNLLLLTDPHGRAPEQSYSCQPNNCVAVDEDPDKSSLVPTTRSGCEQNCYPPGYTLKEKRCYSGSWITEEEYERRQGAPGATGCETIVGNDAEKNLCIECTSSPNTIWTAIGCVDYSRDGIITRLFQIGIGIIGGVMIIRFLQAAIMMQTDNPEQIREAKELITSALIALVVLVGAVVILRFLGINVLGILPENFLGG</sequence>
<dbReference type="AlphaFoldDB" id="A0A952AHB9"/>
<proteinExistence type="predicted"/>
<feature type="transmembrane region" description="Helical" evidence="1">
    <location>
        <begin position="344"/>
        <end position="365"/>
    </location>
</feature>
<comment type="caution">
    <text evidence="3">The sequence shown here is derived from an EMBL/GenBank/DDBJ whole genome shotgun (WGS) entry which is preliminary data.</text>
</comment>
<accession>A0A952AHB9</accession>
<feature type="signal peptide" evidence="2">
    <location>
        <begin position="1"/>
        <end position="27"/>
    </location>
</feature>